<organism evidence="2 3">
    <name type="scientific">Pelagomonas calceolata</name>
    <dbReference type="NCBI Taxonomy" id="35677"/>
    <lineage>
        <taxon>Eukaryota</taxon>
        <taxon>Sar</taxon>
        <taxon>Stramenopiles</taxon>
        <taxon>Ochrophyta</taxon>
        <taxon>Pelagophyceae</taxon>
        <taxon>Pelagomonadales</taxon>
        <taxon>Pelagomonadaceae</taxon>
        <taxon>Pelagomonas</taxon>
    </lineage>
</organism>
<proteinExistence type="predicted"/>
<dbReference type="AlphaFoldDB" id="A0A8J2SWE2"/>
<sequence length="114" mass="12843">MRRNCPVAVDDPAPGGAHIPERYRSGPRRIVLAVHVQTDVDEEILLDVRWPRRVRSPLVRHLRETYAPVRAAMKHLRALRRVHGEEVVAVHVSALIGVVVSVGIIQAHRELHAI</sequence>
<dbReference type="Proteomes" id="UP000789595">
    <property type="component" value="Unassembled WGS sequence"/>
</dbReference>
<keyword evidence="3" id="KW-1185">Reference proteome</keyword>
<protein>
    <submittedName>
        <fullName evidence="2">Uncharacterized protein</fullName>
    </submittedName>
</protein>
<evidence type="ECO:0000256" key="1">
    <source>
        <dbReference type="SAM" id="Phobius"/>
    </source>
</evidence>
<accession>A0A8J2SWE2</accession>
<evidence type="ECO:0000313" key="3">
    <source>
        <dbReference type="Proteomes" id="UP000789595"/>
    </source>
</evidence>
<comment type="caution">
    <text evidence="2">The sequence shown here is derived from an EMBL/GenBank/DDBJ whole genome shotgun (WGS) entry which is preliminary data.</text>
</comment>
<feature type="transmembrane region" description="Helical" evidence="1">
    <location>
        <begin position="87"/>
        <end position="108"/>
    </location>
</feature>
<keyword evidence="1" id="KW-0812">Transmembrane</keyword>
<reference evidence="2" key="1">
    <citation type="submission" date="2021-11" db="EMBL/GenBank/DDBJ databases">
        <authorList>
            <consortium name="Genoscope - CEA"/>
            <person name="William W."/>
        </authorList>
    </citation>
    <scope>NUCLEOTIDE SEQUENCE</scope>
</reference>
<name>A0A8J2SWE2_9STRA</name>
<dbReference type="EMBL" id="CAKKNE010000004">
    <property type="protein sequence ID" value="CAH0375222.1"/>
    <property type="molecule type" value="Genomic_DNA"/>
</dbReference>
<keyword evidence="1" id="KW-1133">Transmembrane helix</keyword>
<gene>
    <name evidence="2" type="ORF">PECAL_4P25480</name>
</gene>
<evidence type="ECO:0000313" key="2">
    <source>
        <dbReference type="EMBL" id="CAH0375222.1"/>
    </source>
</evidence>
<keyword evidence="1" id="KW-0472">Membrane</keyword>